<gene>
    <name evidence="3" type="ORF">PZE19_05940</name>
</gene>
<evidence type="ECO:0000256" key="2">
    <source>
        <dbReference type="SAM" id="MobiDB-lite"/>
    </source>
</evidence>
<protein>
    <recommendedName>
        <fullName evidence="5">Chromosome partition protein Smc</fullName>
    </recommendedName>
</protein>
<evidence type="ECO:0008006" key="5">
    <source>
        <dbReference type="Google" id="ProtNLM"/>
    </source>
</evidence>
<evidence type="ECO:0000256" key="1">
    <source>
        <dbReference type="SAM" id="Coils"/>
    </source>
</evidence>
<dbReference type="Proteomes" id="UP001216907">
    <property type="component" value="Unassembled WGS sequence"/>
</dbReference>
<name>A0ABT6F6Z6_9BACT</name>
<comment type="caution">
    <text evidence="3">The sequence shown here is derived from an EMBL/GenBank/DDBJ whole genome shotgun (WGS) entry which is preliminary data.</text>
</comment>
<sequence>MIAAPRRRAWSILALACAAAVPGCSQFGSRQRLDESRRTIQSLRSENDQLKDELLTFRNQNEDYSERAVDDARRLTAQSTTIENLRGSVHAYQAEHEDLKTAFRELRDSLPAAVRSAMSESGSRVALGKDDQAEASDVTPPTPEPAPRTDRRKPMPTRLDSPQDRRFGWAPAAEPSREAEPALDASP</sequence>
<reference evidence="3 4" key="1">
    <citation type="submission" date="2023-03" db="EMBL/GenBank/DDBJ databases">
        <title>Paludisphaera mucosa sp. nov. a novel planctomycete from northern fen.</title>
        <authorList>
            <person name="Ivanova A."/>
        </authorList>
    </citation>
    <scope>NUCLEOTIDE SEQUENCE [LARGE SCALE GENOMIC DNA]</scope>
    <source>
        <strain evidence="3 4">Pla2</strain>
    </source>
</reference>
<organism evidence="3 4">
    <name type="scientific">Paludisphaera mucosa</name>
    <dbReference type="NCBI Taxonomy" id="3030827"/>
    <lineage>
        <taxon>Bacteria</taxon>
        <taxon>Pseudomonadati</taxon>
        <taxon>Planctomycetota</taxon>
        <taxon>Planctomycetia</taxon>
        <taxon>Isosphaerales</taxon>
        <taxon>Isosphaeraceae</taxon>
        <taxon>Paludisphaera</taxon>
    </lineage>
</organism>
<evidence type="ECO:0000313" key="3">
    <source>
        <dbReference type="EMBL" id="MDG3003299.1"/>
    </source>
</evidence>
<proteinExistence type="predicted"/>
<keyword evidence="1" id="KW-0175">Coiled coil</keyword>
<dbReference type="RefSeq" id="WP_277859652.1">
    <property type="nucleotide sequence ID" value="NZ_JARRAG010000001.1"/>
</dbReference>
<keyword evidence="4" id="KW-1185">Reference proteome</keyword>
<accession>A0ABT6F6Z6</accession>
<feature type="region of interest" description="Disordered" evidence="2">
    <location>
        <begin position="114"/>
        <end position="187"/>
    </location>
</feature>
<evidence type="ECO:0000313" key="4">
    <source>
        <dbReference type="Proteomes" id="UP001216907"/>
    </source>
</evidence>
<feature type="coiled-coil region" evidence="1">
    <location>
        <begin position="33"/>
        <end position="109"/>
    </location>
</feature>
<dbReference type="Gene3D" id="1.20.5.1700">
    <property type="match status" value="1"/>
</dbReference>
<dbReference type="EMBL" id="JARRAG010000001">
    <property type="protein sequence ID" value="MDG3003299.1"/>
    <property type="molecule type" value="Genomic_DNA"/>
</dbReference>